<dbReference type="PANTHER" id="PTHR12128">
    <property type="entry name" value="DIHYDRODIPICOLINATE SYNTHASE"/>
    <property type="match status" value="1"/>
</dbReference>
<gene>
    <name evidence="3" type="ORF">J1C47_11535</name>
</gene>
<comment type="caution">
    <text evidence="3">The sequence shown here is derived from an EMBL/GenBank/DDBJ whole genome shotgun (WGS) entry which is preliminary data.</text>
</comment>
<evidence type="ECO:0000313" key="3">
    <source>
        <dbReference type="EMBL" id="MBO0904274.1"/>
    </source>
</evidence>
<keyword evidence="2" id="KW-0456">Lyase</keyword>
<dbReference type="InterPro" id="IPR002220">
    <property type="entry name" value="DapA-like"/>
</dbReference>
<dbReference type="Gene3D" id="3.20.20.70">
    <property type="entry name" value="Aldolase class I"/>
    <property type="match status" value="1"/>
</dbReference>
<dbReference type="SUPFAM" id="SSF51569">
    <property type="entry name" value="Aldolase"/>
    <property type="match status" value="1"/>
</dbReference>
<dbReference type="PANTHER" id="PTHR12128:SF66">
    <property type="entry name" value="4-HYDROXY-2-OXOGLUTARATE ALDOLASE, MITOCHONDRIAL"/>
    <property type="match status" value="1"/>
</dbReference>
<dbReference type="SMART" id="SM01130">
    <property type="entry name" value="DHDPS"/>
    <property type="match status" value="1"/>
</dbReference>
<reference evidence="3 4" key="1">
    <citation type="submission" date="2021-03" db="EMBL/GenBank/DDBJ databases">
        <title>Whole genome sequence of Jiella sp. MQZ13P-4.</title>
        <authorList>
            <person name="Tuo L."/>
        </authorList>
    </citation>
    <scope>NUCLEOTIDE SEQUENCE [LARGE SCALE GENOMIC DNA]</scope>
    <source>
        <strain evidence="3 4">MQZ13P-4</strain>
    </source>
</reference>
<organism evidence="3 4">
    <name type="scientific">Jiella sonneratiae</name>
    <dbReference type="NCBI Taxonomy" id="2816856"/>
    <lineage>
        <taxon>Bacteria</taxon>
        <taxon>Pseudomonadati</taxon>
        <taxon>Pseudomonadota</taxon>
        <taxon>Alphaproteobacteria</taxon>
        <taxon>Hyphomicrobiales</taxon>
        <taxon>Aurantimonadaceae</taxon>
        <taxon>Jiella</taxon>
    </lineage>
</organism>
<dbReference type="EMBL" id="JAFMPY010000010">
    <property type="protein sequence ID" value="MBO0904274.1"/>
    <property type="molecule type" value="Genomic_DNA"/>
</dbReference>
<name>A0ABS3J3N6_9HYPH</name>
<evidence type="ECO:0000256" key="2">
    <source>
        <dbReference type="ARBA" id="ARBA00023239"/>
    </source>
</evidence>
<dbReference type="CDD" id="cd00408">
    <property type="entry name" value="DHDPS-like"/>
    <property type="match status" value="1"/>
</dbReference>
<keyword evidence="4" id="KW-1185">Reference proteome</keyword>
<dbReference type="Pfam" id="PF00701">
    <property type="entry name" value="DHDPS"/>
    <property type="match status" value="1"/>
</dbReference>
<dbReference type="InterPro" id="IPR013785">
    <property type="entry name" value="Aldolase_TIM"/>
</dbReference>
<dbReference type="RefSeq" id="WP_207350918.1">
    <property type="nucleotide sequence ID" value="NZ_JAFMPY010000010.1"/>
</dbReference>
<evidence type="ECO:0000256" key="1">
    <source>
        <dbReference type="ARBA" id="ARBA00007592"/>
    </source>
</evidence>
<comment type="similarity">
    <text evidence="1">Belongs to the DapA family.</text>
</comment>
<proteinExistence type="inferred from homology"/>
<sequence>MNPEPSTSRLADALFVPVLTHYAPGAAGTVDLARMLAHIRHIRPQVRQVMLAGSTGDGWELDDAAFDALIDLAASPEIAALDLSLLFGALRPTTDAVIARLERLEQRLGQDPALARRVAGAVVCPPVDREASQAAILSHYDAVFAACRLPIAVYQLPQVTLCRIEPETMARLSQSPRVPLFKDSSGEDLVAKSGLGFAEVALVRGAEGGYVEALKPAGPYDGWLLSTGNALADPLRRLLALKAEGRGEEADALSADLSQAVAAIFAAAKDEGGANAFSNANRAMDHIAAHGRHWPEAPLPLKVDGTALSERLVRAAADLAGAFLPVGGAGYQTIGEG</sequence>
<evidence type="ECO:0000313" key="4">
    <source>
        <dbReference type="Proteomes" id="UP000664288"/>
    </source>
</evidence>
<protein>
    <submittedName>
        <fullName evidence="3">Dihydrodipicolinate synthase family protein</fullName>
    </submittedName>
</protein>
<dbReference type="Proteomes" id="UP000664288">
    <property type="component" value="Unassembled WGS sequence"/>
</dbReference>
<accession>A0ABS3J3N6</accession>